<evidence type="ECO:0000313" key="3">
    <source>
        <dbReference type="Proteomes" id="UP001055940"/>
    </source>
</evidence>
<accession>A0ABY5DAX3</accession>
<reference evidence="2" key="1">
    <citation type="submission" date="2022-06" db="EMBL/GenBank/DDBJ databases">
        <authorList>
            <person name="Ping M."/>
        </authorList>
    </citation>
    <scope>NUCLEOTIDE SEQUENCE</scope>
    <source>
        <strain evidence="2">JCM11759T</strain>
    </source>
</reference>
<gene>
    <name evidence="2" type="ORF">NE857_00325</name>
</gene>
<evidence type="ECO:0000256" key="1">
    <source>
        <dbReference type="SAM" id="MobiDB-lite"/>
    </source>
</evidence>
<organism evidence="2 3">
    <name type="scientific">Nocardiopsis exhalans</name>
    <dbReference type="NCBI Taxonomy" id="163604"/>
    <lineage>
        <taxon>Bacteria</taxon>
        <taxon>Bacillati</taxon>
        <taxon>Actinomycetota</taxon>
        <taxon>Actinomycetes</taxon>
        <taxon>Streptosporangiales</taxon>
        <taxon>Nocardiopsidaceae</taxon>
        <taxon>Nocardiopsis</taxon>
    </lineage>
</organism>
<evidence type="ECO:0008006" key="4">
    <source>
        <dbReference type="Google" id="ProtNLM"/>
    </source>
</evidence>
<proteinExistence type="predicted"/>
<name>A0ABY5DAX3_9ACTN</name>
<protein>
    <recommendedName>
        <fullName evidence="4">Apea-like HEPN domain-containing protein</fullName>
    </recommendedName>
</protein>
<sequence length="452" mass="51431">MSTPKVEINKKDEQNPNSWNSLIEDFAAQMFDLLHIGTGFLSNIQRESDLSDQARQIMNLLTEEEKEEMRATLDWIGDSLLKFHRTEEGPISPLPRTNQEGQEGQEGQEESSTLELKSANVSTALMQLLTESRIFMRSDIRPETLRKSILITSASTFEMLFGRMAERVYKVNKSALDDSEYKFSLQQLAEFETLDDAREFLTERRISALLRESIEGWEKWLSKSVKGTSMTSLSSDWDGIREVFARRNVIVHNGGYANHIYLKTAKGSKSKKVALGEELKVDEDYFSERIQGLLSLGIITSADVARRLHKEESENIADLVFRYAQISLRRGAWDSAISLSEYSLKSKINRRQQLRSQIINWTAKKKLFGLEKIESEVSSWDVSGLSDEFSHCKLVLLGKNEEAAKSIELLVESKKLSVVDIATDPLYDEARELLEIQPKKNIEKSNMKEAGG</sequence>
<feature type="region of interest" description="Disordered" evidence="1">
    <location>
        <begin position="87"/>
        <end position="115"/>
    </location>
</feature>
<dbReference type="Proteomes" id="UP001055940">
    <property type="component" value="Chromosome"/>
</dbReference>
<dbReference type="RefSeq" id="WP_254419282.1">
    <property type="nucleotide sequence ID" value="NZ_BAAAJB010000042.1"/>
</dbReference>
<dbReference type="EMBL" id="CP099837">
    <property type="protein sequence ID" value="USY20165.1"/>
    <property type="molecule type" value="Genomic_DNA"/>
</dbReference>
<evidence type="ECO:0000313" key="2">
    <source>
        <dbReference type="EMBL" id="USY20165.1"/>
    </source>
</evidence>
<keyword evidence="3" id="KW-1185">Reference proteome</keyword>